<name>A0A6L5BV58_9PSED</name>
<dbReference type="RefSeq" id="WP_163914165.1">
    <property type="nucleotide sequence ID" value="NZ_JAAAXX010000002.1"/>
</dbReference>
<evidence type="ECO:0000313" key="1">
    <source>
        <dbReference type="EMBL" id="KAF2391712.1"/>
    </source>
</evidence>
<evidence type="ECO:0000313" key="2">
    <source>
        <dbReference type="Proteomes" id="UP000475265"/>
    </source>
</evidence>
<dbReference type="Proteomes" id="UP000475265">
    <property type="component" value="Unassembled WGS sequence"/>
</dbReference>
<sequence>MITLLFECIIKKGTSCDRAFLNSLAKNPLMGNDAPLVYIYALGSTEPSIPYPKAIGRTIYIGETQRKSGSWRRFPAHFSGSLTGGVSTQINHTLSIYYHAGVALHLRIFKVNDGHATTEAERVLLRSHLHTFGAYPLGQGGTGKSNTPSEVSRLFIAQKELHISCAELFGCGV</sequence>
<reference evidence="1 2" key="1">
    <citation type="submission" date="2019-12" db="EMBL/GenBank/DDBJ databases">
        <title>Endophytic bacteria associated with Panax ginseng seedlings.</title>
        <authorList>
            <person name="Park J.M."/>
            <person name="Shin R."/>
            <person name="Jo S.H."/>
        </authorList>
    </citation>
    <scope>NUCLEOTIDE SEQUENCE [LARGE SCALE GENOMIC DNA]</scope>
    <source>
        <strain evidence="1 2">PgKB32</strain>
    </source>
</reference>
<comment type="caution">
    <text evidence="1">The sequence shown here is derived from an EMBL/GenBank/DDBJ whole genome shotgun (WGS) entry which is preliminary data.</text>
</comment>
<dbReference type="AlphaFoldDB" id="A0A6L5BV58"/>
<gene>
    <name evidence="1" type="ORF">FX983_06197</name>
</gene>
<proteinExistence type="predicted"/>
<organism evidence="1 2">
    <name type="scientific">Pseudomonas frederiksbergensis</name>
    <dbReference type="NCBI Taxonomy" id="104087"/>
    <lineage>
        <taxon>Bacteria</taxon>
        <taxon>Pseudomonadati</taxon>
        <taxon>Pseudomonadota</taxon>
        <taxon>Gammaproteobacteria</taxon>
        <taxon>Pseudomonadales</taxon>
        <taxon>Pseudomonadaceae</taxon>
        <taxon>Pseudomonas</taxon>
    </lineage>
</organism>
<protein>
    <recommendedName>
        <fullName evidence="3">GIY-YIG domain-containing protein</fullName>
    </recommendedName>
</protein>
<evidence type="ECO:0008006" key="3">
    <source>
        <dbReference type="Google" id="ProtNLM"/>
    </source>
</evidence>
<dbReference type="EMBL" id="JAAAXX010000002">
    <property type="protein sequence ID" value="KAF2391712.1"/>
    <property type="molecule type" value="Genomic_DNA"/>
</dbReference>
<accession>A0A6L5BV58</accession>